<dbReference type="AlphaFoldDB" id="A0A1Y1HNJ7"/>
<feature type="compositionally biased region" description="Basic and acidic residues" evidence="1">
    <location>
        <begin position="361"/>
        <end position="370"/>
    </location>
</feature>
<dbReference type="EMBL" id="DF236964">
    <property type="protein sequence ID" value="GAQ78561.1"/>
    <property type="molecule type" value="Genomic_DNA"/>
</dbReference>
<feature type="region of interest" description="Disordered" evidence="1">
    <location>
        <begin position="342"/>
        <end position="432"/>
    </location>
</feature>
<dbReference type="Gene3D" id="3.40.50.150">
    <property type="entry name" value="Vaccinia Virus protein VP39"/>
    <property type="match status" value="1"/>
</dbReference>
<dbReference type="InterPro" id="IPR000241">
    <property type="entry name" value="RlmKL-like_Mtase"/>
</dbReference>
<dbReference type="OrthoDB" id="66144at2759"/>
<keyword evidence="4" id="KW-1185">Reference proteome</keyword>
<evidence type="ECO:0000313" key="3">
    <source>
        <dbReference type="EMBL" id="GAQ78561.1"/>
    </source>
</evidence>
<dbReference type="Proteomes" id="UP000054558">
    <property type="component" value="Unassembled WGS sequence"/>
</dbReference>
<evidence type="ECO:0000256" key="1">
    <source>
        <dbReference type="SAM" id="MobiDB-lite"/>
    </source>
</evidence>
<feature type="compositionally biased region" description="Basic and acidic residues" evidence="1">
    <location>
        <begin position="388"/>
        <end position="400"/>
    </location>
</feature>
<dbReference type="Pfam" id="PF01170">
    <property type="entry name" value="UPF0020"/>
    <property type="match status" value="1"/>
</dbReference>
<gene>
    <name evidence="3" type="ORF">KFL_000150130</name>
</gene>
<feature type="domain" description="Ribosomal RNA large subunit methyltransferase K/L-like methyltransferase" evidence="2">
    <location>
        <begin position="272"/>
        <end position="317"/>
    </location>
</feature>
<dbReference type="PANTHER" id="PTHR14911:SF13">
    <property type="entry name" value="TRNA (GUANINE(6)-N2)-METHYLTRANSFERASE THUMP3"/>
    <property type="match status" value="1"/>
</dbReference>
<organism evidence="3 4">
    <name type="scientific">Klebsormidium nitens</name>
    <name type="common">Green alga</name>
    <name type="synonym">Ulothrix nitens</name>
    <dbReference type="NCBI Taxonomy" id="105231"/>
    <lineage>
        <taxon>Eukaryota</taxon>
        <taxon>Viridiplantae</taxon>
        <taxon>Streptophyta</taxon>
        <taxon>Klebsormidiophyceae</taxon>
        <taxon>Klebsormidiales</taxon>
        <taxon>Klebsormidiaceae</taxon>
        <taxon>Klebsormidium</taxon>
    </lineage>
</organism>
<protein>
    <recommendedName>
        <fullName evidence="2">Ribosomal RNA large subunit methyltransferase K/L-like methyltransferase domain-containing protein</fullName>
    </recommendedName>
</protein>
<feature type="region of interest" description="Disordered" evidence="1">
    <location>
        <begin position="71"/>
        <end position="93"/>
    </location>
</feature>
<accession>A0A1Y1HNJ7</accession>
<reference evidence="3 4" key="1">
    <citation type="journal article" date="2014" name="Nat. Commun.">
        <title>Klebsormidium flaccidum genome reveals primary factors for plant terrestrial adaptation.</title>
        <authorList>
            <person name="Hori K."/>
            <person name="Maruyama F."/>
            <person name="Fujisawa T."/>
            <person name="Togashi T."/>
            <person name="Yamamoto N."/>
            <person name="Seo M."/>
            <person name="Sato S."/>
            <person name="Yamada T."/>
            <person name="Mori H."/>
            <person name="Tajima N."/>
            <person name="Moriyama T."/>
            <person name="Ikeuchi M."/>
            <person name="Watanabe M."/>
            <person name="Wada H."/>
            <person name="Kobayashi K."/>
            <person name="Saito M."/>
            <person name="Masuda T."/>
            <person name="Sasaki-Sekimoto Y."/>
            <person name="Mashiguchi K."/>
            <person name="Awai K."/>
            <person name="Shimojima M."/>
            <person name="Masuda S."/>
            <person name="Iwai M."/>
            <person name="Nobusawa T."/>
            <person name="Narise T."/>
            <person name="Kondo S."/>
            <person name="Saito H."/>
            <person name="Sato R."/>
            <person name="Murakawa M."/>
            <person name="Ihara Y."/>
            <person name="Oshima-Yamada Y."/>
            <person name="Ohtaka K."/>
            <person name="Satoh M."/>
            <person name="Sonobe K."/>
            <person name="Ishii M."/>
            <person name="Ohtani R."/>
            <person name="Kanamori-Sato M."/>
            <person name="Honoki R."/>
            <person name="Miyazaki D."/>
            <person name="Mochizuki H."/>
            <person name="Umetsu J."/>
            <person name="Higashi K."/>
            <person name="Shibata D."/>
            <person name="Kamiya Y."/>
            <person name="Sato N."/>
            <person name="Nakamura Y."/>
            <person name="Tabata S."/>
            <person name="Ida S."/>
            <person name="Kurokawa K."/>
            <person name="Ohta H."/>
        </authorList>
    </citation>
    <scope>NUCLEOTIDE SEQUENCE [LARGE SCALE GENOMIC DNA]</scope>
    <source>
        <strain evidence="3 4">NIES-2285</strain>
    </source>
</reference>
<evidence type="ECO:0000259" key="2">
    <source>
        <dbReference type="Pfam" id="PF01170"/>
    </source>
</evidence>
<proteinExistence type="predicted"/>
<dbReference type="PANTHER" id="PTHR14911">
    <property type="entry name" value="THUMP DOMAIN-CONTAINING"/>
    <property type="match status" value="1"/>
</dbReference>
<dbReference type="SUPFAM" id="SSF53335">
    <property type="entry name" value="S-adenosyl-L-methionine-dependent methyltransferases"/>
    <property type="match status" value="1"/>
</dbReference>
<sequence length="546" mass="60264">MQCFKQSLCFIRQAPAFKVFAGRSHYGRFPTSPLCLPDPAPPWLAEARKAVARQPLPLSEQLSRLGGYASLQSKQSDASGGKAGLEDKGLDQTPYRQYAEDSKQHSTLWAITARNDDFDGAFEVEARAQGYQELRPNVFAVGGSDAGVVQQGVWRRMVGLRLIMEPLVVAATPAELVSRTMDLSLDLVQTEFSISHERLERNEGAKELSQVALRRHLGAVLGNPNWAACKDEPGLTRPRYVVLEMTEGYVLGYVVFAPPLLGLDYSSAPQTWSAALPPELAAVAVNLVARPGDTLIDPCCGSGTIPFEAHRRGVHARGSDVNPTVLKMAAANFRHLGVPYRASWDERPSSGADASGKKRQRLSESKKRLENGGSPHGCVSSNGNGPHARLEEGPHEERSHTRSNVPDTSDREGDLNRTNLSREPNLASRQWEEKERTHAIELSIRDALQLDATADCLVANLPYNRFLEVSEGDIEELVRRLRDCAERFVFFAGAPLRAKLEKEGYEVVTEVDIGRRGKRYMSWARSKQCSSTNLEGAQRMQSTTYV</sequence>
<evidence type="ECO:0000313" key="4">
    <source>
        <dbReference type="Proteomes" id="UP000054558"/>
    </source>
</evidence>
<dbReference type="InterPro" id="IPR029063">
    <property type="entry name" value="SAM-dependent_MTases_sf"/>
</dbReference>
<name>A0A1Y1HNJ7_KLENI</name>
<dbReference type="GO" id="GO:0043527">
    <property type="term" value="C:tRNA methyltransferase complex"/>
    <property type="evidence" value="ECO:0007669"/>
    <property type="project" value="UniProtKB-ARBA"/>
</dbReference>